<proteinExistence type="predicted"/>
<feature type="chain" id="PRO_5046490649" description="Peptidase inhibitor family I36" evidence="1">
    <location>
        <begin position="30"/>
        <end position="146"/>
    </location>
</feature>
<evidence type="ECO:0008006" key="4">
    <source>
        <dbReference type="Google" id="ProtNLM"/>
    </source>
</evidence>
<keyword evidence="1" id="KW-0732">Signal</keyword>
<gene>
    <name evidence="2" type="ORF">GCM10009839_44180</name>
</gene>
<feature type="signal peptide" evidence="1">
    <location>
        <begin position="1"/>
        <end position="29"/>
    </location>
</feature>
<evidence type="ECO:0000313" key="2">
    <source>
        <dbReference type="EMBL" id="GAA2037914.1"/>
    </source>
</evidence>
<evidence type="ECO:0000313" key="3">
    <source>
        <dbReference type="Proteomes" id="UP001500751"/>
    </source>
</evidence>
<dbReference type="Proteomes" id="UP001500751">
    <property type="component" value="Unassembled WGS sequence"/>
</dbReference>
<protein>
    <recommendedName>
        <fullName evidence="4">Peptidase inhibitor family I36</fullName>
    </recommendedName>
</protein>
<dbReference type="EMBL" id="BAAAQN010000025">
    <property type="protein sequence ID" value="GAA2037914.1"/>
    <property type="molecule type" value="Genomic_DNA"/>
</dbReference>
<accession>A0ABN2UJR0</accession>
<sequence length="146" mass="15640">MRLRRTVTGAAVAAMLAMGGVVTAGPASAYTSLGSCNRVKSNTGQMCLFYNSNYGGSSSGFYADSYYGAWAFSAGGTQAWNDNFRSSGAGQNTPMWHNMGSDSNYSLLTRSMIRGDGGADWYVDPNTSNNLGGDQYNEDTYLYVDF</sequence>
<evidence type="ECO:0000256" key="1">
    <source>
        <dbReference type="SAM" id="SignalP"/>
    </source>
</evidence>
<name>A0ABN2UJR0_9ACTN</name>
<comment type="caution">
    <text evidence="2">The sequence shown here is derived from an EMBL/GenBank/DDBJ whole genome shotgun (WGS) entry which is preliminary data.</text>
</comment>
<keyword evidence="3" id="KW-1185">Reference proteome</keyword>
<dbReference type="RefSeq" id="WP_344667524.1">
    <property type="nucleotide sequence ID" value="NZ_BAAAQN010000025.1"/>
</dbReference>
<reference evidence="2 3" key="1">
    <citation type="journal article" date="2019" name="Int. J. Syst. Evol. Microbiol.">
        <title>The Global Catalogue of Microorganisms (GCM) 10K type strain sequencing project: providing services to taxonomists for standard genome sequencing and annotation.</title>
        <authorList>
            <consortium name="The Broad Institute Genomics Platform"/>
            <consortium name="The Broad Institute Genome Sequencing Center for Infectious Disease"/>
            <person name="Wu L."/>
            <person name="Ma J."/>
        </authorList>
    </citation>
    <scope>NUCLEOTIDE SEQUENCE [LARGE SCALE GENOMIC DNA]</scope>
    <source>
        <strain evidence="2 3">JCM 16014</strain>
    </source>
</reference>
<organism evidence="2 3">
    <name type="scientific">Catenulispora yoronensis</name>
    <dbReference type="NCBI Taxonomy" id="450799"/>
    <lineage>
        <taxon>Bacteria</taxon>
        <taxon>Bacillati</taxon>
        <taxon>Actinomycetota</taxon>
        <taxon>Actinomycetes</taxon>
        <taxon>Catenulisporales</taxon>
        <taxon>Catenulisporaceae</taxon>
        <taxon>Catenulispora</taxon>
    </lineage>
</organism>